<gene>
    <name evidence="1" type="ORF">UY27_C0019G0007</name>
</gene>
<evidence type="ECO:0000313" key="2">
    <source>
        <dbReference type="Proteomes" id="UP000034661"/>
    </source>
</evidence>
<protein>
    <submittedName>
        <fullName evidence="1">Uncharacterized protein</fullName>
    </submittedName>
</protein>
<name>A0A0G1XM25_9BACT</name>
<dbReference type="Proteomes" id="UP000034661">
    <property type="component" value="Unassembled WGS sequence"/>
</dbReference>
<sequence>MDRVFESPVVGSGETDEALNEIMQRFQDRFADISGNKGKVYLAMIPSSVKTIDASELEVMQRDKVTPNEDDYYWPGDVLFVRNVNGKDGVAFVTARSREDTRVRWGFLSEDQILGLAEKVITQTTREETEVNYTNGETVNLNWAYVDIAKNNGAPFTVENLLEVLEKAYSGKDTEKAIKNAVKN</sequence>
<dbReference type="AlphaFoldDB" id="A0A0G1XM25"/>
<organism evidence="1 2">
    <name type="scientific">Candidatus Gottesmanbacteria bacterium GW2011_GWA1_48_13</name>
    <dbReference type="NCBI Taxonomy" id="1618439"/>
    <lineage>
        <taxon>Bacteria</taxon>
        <taxon>Candidatus Gottesmaniibacteriota</taxon>
    </lineage>
</organism>
<comment type="caution">
    <text evidence="1">The sequence shown here is derived from an EMBL/GenBank/DDBJ whole genome shotgun (WGS) entry which is preliminary data.</text>
</comment>
<evidence type="ECO:0000313" key="1">
    <source>
        <dbReference type="EMBL" id="KKU95390.1"/>
    </source>
</evidence>
<reference evidence="1 2" key="1">
    <citation type="journal article" date="2015" name="Nature">
        <title>rRNA introns, odd ribosomes, and small enigmatic genomes across a large radiation of phyla.</title>
        <authorList>
            <person name="Brown C.T."/>
            <person name="Hug L.A."/>
            <person name="Thomas B.C."/>
            <person name="Sharon I."/>
            <person name="Castelle C.J."/>
            <person name="Singh A."/>
            <person name="Wilkins M.J."/>
            <person name="Williams K.H."/>
            <person name="Banfield J.F."/>
        </authorList>
    </citation>
    <scope>NUCLEOTIDE SEQUENCE [LARGE SCALE GENOMIC DNA]</scope>
</reference>
<accession>A0A0G1XM25</accession>
<dbReference type="EMBL" id="LCPJ01000019">
    <property type="protein sequence ID" value="KKU95390.1"/>
    <property type="molecule type" value="Genomic_DNA"/>
</dbReference>
<proteinExistence type="predicted"/>